<sequence length="180" mass="20702">MVFVLGPGEQQHTTHPALSSLQLLGELRLFKVIHQDSSTTEQQHLDFPEIDQRHHLEGGVLAPLQQLQEEHRMCQWLVQVYFPQFSWTTGAPPSIITQAATVELSQCTNQASALMDSVYRWEDRMCTTAWERDLKRVVVQLKQQFERIDISGLKKAPLDNNLHRWALGVLEELSQSKTCR</sequence>
<organism evidence="1 2">
    <name type="scientific">Elasticomyces elasticus</name>
    <dbReference type="NCBI Taxonomy" id="574655"/>
    <lineage>
        <taxon>Eukaryota</taxon>
        <taxon>Fungi</taxon>
        <taxon>Dikarya</taxon>
        <taxon>Ascomycota</taxon>
        <taxon>Pezizomycotina</taxon>
        <taxon>Dothideomycetes</taxon>
        <taxon>Dothideomycetidae</taxon>
        <taxon>Mycosphaerellales</taxon>
        <taxon>Teratosphaeriaceae</taxon>
        <taxon>Elasticomyces</taxon>
    </lineage>
</organism>
<reference evidence="1" key="1">
    <citation type="submission" date="2023-08" db="EMBL/GenBank/DDBJ databases">
        <title>Black Yeasts Isolated from many extreme environments.</title>
        <authorList>
            <person name="Coleine C."/>
            <person name="Stajich J.E."/>
            <person name="Selbmann L."/>
        </authorList>
    </citation>
    <scope>NUCLEOTIDE SEQUENCE</scope>
    <source>
        <strain evidence="1">CCFEE 5810</strain>
    </source>
</reference>
<dbReference type="Proteomes" id="UP001310594">
    <property type="component" value="Unassembled WGS sequence"/>
</dbReference>
<evidence type="ECO:0000313" key="1">
    <source>
        <dbReference type="EMBL" id="KAK5704143.1"/>
    </source>
</evidence>
<comment type="caution">
    <text evidence="1">The sequence shown here is derived from an EMBL/GenBank/DDBJ whole genome shotgun (WGS) entry which is preliminary data.</text>
</comment>
<name>A0AAN7ZV83_9PEZI</name>
<proteinExistence type="predicted"/>
<protein>
    <submittedName>
        <fullName evidence="1">Uncharacterized protein</fullName>
    </submittedName>
</protein>
<gene>
    <name evidence="1" type="ORF">LTR97_003156</name>
</gene>
<dbReference type="AlphaFoldDB" id="A0AAN7ZV83"/>
<evidence type="ECO:0000313" key="2">
    <source>
        <dbReference type="Proteomes" id="UP001310594"/>
    </source>
</evidence>
<dbReference type="EMBL" id="JAVRQU010000004">
    <property type="protein sequence ID" value="KAK5704143.1"/>
    <property type="molecule type" value="Genomic_DNA"/>
</dbReference>
<accession>A0AAN7ZV83</accession>